<evidence type="ECO:0000259" key="3">
    <source>
        <dbReference type="Pfam" id="PF13559"/>
    </source>
</evidence>
<feature type="domain" description="Protein-glutamine gamma-glutamyltransferase-like C-terminal" evidence="3">
    <location>
        <begin position="231"/>
        <end position="300"/>
    </location>
</feature>
<name>A0ABU6CBF8_9ACTN</name>
<protein>
    <submittedName>
        <fullName evidence="4">DUF4129 domain-containing protein</fullName>
    </submittedName>
</protein>
<dbReference type="EMBL" id="JAOZYB010000121">
    <property type="protein sequence ID" value="MEB3962039.1"/>
    <property type="molecule type" value="Genomic_DNA"/>
</dbReference>
<dbReference type="RefSeq" id="WP_324769464.1">
    <property type="nucleotide sequence ID" value="NZ_BAAATS010000006.1"/>
</dbReference>
<feature type="transmembrane region" description="Helical" evidence="2">
    <location>
        <begin position="155"/>
        <end position="178"/>
    </location>
</feature>
<evidence type="ECO:0000256" key="2">
    <source>
        <dbReference type="SAM" id="Phobius"/>
    </source>
</evidence>
<proteinExistence type="predicted"/>
<reference evidence="4 5" key="1">
    <citation type="submission" date="2022-10" db="EMBL/GenBank/DDBJ databases">
        <authorList>
            <person name="Xie J."/>
            <person name="Shen N."/>
        </authorList>
    </citation>
    <scope>NUCLEOTIDE SEQUENCE [LARGE SCALE GENOMIC DNA]</scope>
    <source>
        <strain evidence="4 5">DSM 41681</strain>
    </source>
</reference>
<sequence>MVHGGQDGRGTTSGPSAAVIAAGLVVLLSTAALVLRPGHGLLHSGKGALGDRGIVVVALVAAWTLGFTLCTRRLRTRIGANRTTPSPAGERLRQVALPLLLAGPLLLGILALVLHRFTRHSSPAEQPPPPPSLAPMTGGAQGGPAGSGNSTPWPLYLLLGVIALIAAAGLVVMLVVLVRRRLRRGLTLPEPGAGPAADETDQDRTLLLSAVGSGRRALTEGGDARAAVIACYAAMEEALAASGVDRRASDSPADLLTRAARAGLAAGPAAPRLTALFREARYSSHPMDETRREAAATALEEIAAQLDDREAAG</sequence>
<organism evidence="4 5">
    <name type="scientific">Streptomyces kunmingensis</name>
    <dbReference type="NCBI Taxonomy" id="68225"/>
    <lineage>
        <taxon>Bacteria</taxon>
        <taxon>Bacillati</taxon>
        <taxon>Actinomycetota</taxon>
        <taxon>Actinomycetes</taxon>
        <taxon>Kitasatosporales</taxon>
        <taxon>Streptomycetaceae</taxon>
        <taxon>Streptomyces</taxon>
    </lineage>
</organism>
<feature type="transmembrane region" description="Helical" evidence="2">
    <location>
        <begin position="12"/>
        <end position="34"/>
    </location>
</feature>
<keyword evidence="5" id="KW-1185">Reference proteome</keyword>
<evidence type="ECO:0000313" key="5">
    <source>
        <dbReference type="Proteomes" id="UP001352223"/>
    </source>
</evidence>
<keyword evidence="2" id="KW-1133">Transmembrane helix</keyword>
<feature type="transmembrane region" description="Helical" evidence="2">
    <location>
        <begin position="95"/>
        <end position="114"/>
    </location>
</feature>
<evidence type="ECO:0000256" key="1">
    <source>
        <dbReference type="SAM" id="MobiDB-lite"/>
    </source>
</evidence>
<keyword evidence="2" id="KW-0472">Membrane</keyword>
<dbReference type="Pfam" id="PF13559">
    <property type="entry name" value="DUF4129"/>
    <property type="match status" value="1"/>
</dbReference>
<dbReference type="InterPro" id="IPR025403">
    <property type="entry name" value="TgpA-like_C"/>
</dbReference>
<accession>A0ABU6CBF8</accession>
<evidence type="ECO:0000313" key="4">
    <source>
        <dbReference type="EMBL" id="MEB3962039.1"/>
    </source>
</evidence>
<feature type="transmembrane region" description="Helical" evidence="2">
    <location>
        <begin position="54"/>
        <end position="74"/>
    </location>
</feature>
<dbReference type="Proteomes" id="UP001352223">
    <property type="component" value="Unassembled WGS sequence"/>
</dbReference>
<keyword evidence="2" id="KW-0812">Transmembrane</keyword>
<feature type="region of interest" description="Disordered" evidence="1">
    <location>
        <begin position="120"/>
        <end position="146"/>
    </location>
</feature>
<gene>
    <name evidence="4" type="ORF">OKJ48_17555</name>
</gene>
<comment type="caution">
    <text evidence="4">The sequence shown here is derived from an EMBL/GenBank/DDBJ whole genome shotgun (WGS) entry which is preliminary data.</text>
</comment>